<reference evidence="2" key="3">
    <citation type="submission" date="2025-09" db="UniProtKB">
        <authorList>
            <consortium name="Ensembl"/>
        </authorList>
    </citation>
    <scope>IDENTIFICATION</scope>
</reference>
<dbReference type="AlphaFoldDB" id="A0A3P8VTM1"/>
<evidence type="ECO:0000313" key="3">
    <source>
        <dbReference type="Proteomes" id="UP000265120"/>
    </source>
</evidence>
<dbReference type="Proteomes" id="UP000265120">
    <property type="component" value="Chromosome 8"/>
</dbReference>
<dbReference type="InParanoid" id="A0A3P8VTM1"/>
<dbReference type="PANTHER" id="PTHR37932:SF1">
    <property type="entry name" value="SMALL LYSINE-RICH PROTEIN 1"/>
    <property type="match status" value="1"/>
</dbReference>
<feature type="compositionally biased region" description="Low complexity" evidence="1">
    <location>
        <begin position="10"/>
        <end position="21"/>
    </location>
</feature>
<reference evidence="2" key="2">
    <citation type="submission" date="2025-08" db="UniProtKB">
        <authorList>
            <consortium name="Ensembl"/>
        </authorList>
    </citation>
    <scope>IDENTIFICATION</scope>
</reference>
<proteinExistence type="predicted"/>
<dbReference type="Ensembl" id="ENSCSET00000017878.1">
    <property type="protein sequence ID" value="ENSCSEP00000017659.1"/>
    <property type="gene ID" value="ENSCSEG00000011333.1"/>
</dbReference>
<accession>A0A3P8VTM1</accession>
<sequence length="81" mass="8898">PTKSRKPRSHSSGPSKKTGGSKSHRKRSLSKATKTEADLLSTAALENVYYIAHNAADCLKFRGFGWPKASKKKKKKKGGKR</sequence>
<dbReference type="GeneTree" id="ENSGT00640000091917"/>
<dbReference type="PANTHER" id="PTHR37932">
    <property type="entry name" value="SMALL LYSINE-RICH PROTEIN 1"/>
    <property type="match status" value="1"/>
</dbReference>
<evidence type="ECO:0000256" key="1">
    <source>
        <dbReference type="SAM" id="MobiDB-lite"/>
    </source>
</evidence>
<evidence type="ECO:0000313" key="2">
    <source>
        <dbReference type="Ensembl" id="ENSCSEP00000017659.1"/>
    </source>
</evidence>
<dbReference type="OMA" id="ENVYYIA"/>
<dbReference type="STRING" id="244447.ENSCSEP00000017659"/>
<name>A0A3P8VTM1_CYNSE</name>
<keyword evidence="3" id="KW-1185">Reference proteome</keyword>
<dbReference type="InterPro" id="IPR037760">
    <property type="entry name" value="SMKR1"/>
</dbReference>
<protein>
    <submittedName>
        <fullName evidence="2">Small lysine rich protein 1</fullName>
    </submittedName>
</protein>
<feature type="region of interest" description="Disordered" evidence="1">
    <location>
        <begin position="1"/>
        <end position="34"/>
    </location>
</feature>
<reference evidence="2 3" key="1">
    <citation type="journal article" date="2014" name="Nat. Genet.">
        <title>Whole-genome sequence of a flatfish provides insights into ZW sex chromosome evolution and adaptation to a benthic lifestyle.</title>
        <authorList>
            <person name="Chen S."/>
            <person name="Zhang G."/>
            <person name="Shao C."/>
            <person name="Huang Q."/>
            <person name="Liu G."/>
            <person name="Zhang P."/>
            <person name="Song W."/>
            <person name="An N."/>
            <person name="Chalopin D."/>
            <person name="Volff J.N."/>
            <person name="Hong Y."/>
            <person name="Li Q."/>
            <person name="Sha Z."/>
            <person name="Zhou H."/>
            <person name="Xie M."/>
            <person name="Yu Q."/>
            <person name="Liu Y."/>
            <person name="Xiang H."/>
            <person name="Wang N."/>
            <person name="Wu K."/>
            <person name="Yang C."/>
            <person name="Zhou Q."/>
            <person name="Liao X."/>
            <person name="Yang L."/>
            <person name="Hu Q."/>
            <person name="Zhang J."/>
            <person name="Meng L."/>
            <person name="Jin L."/>
            <person name="Tian Y."/>
            <person name="Lian J."/>
            <person name="Yang J."/>
            <person name="Miao G."/>
            <person name="Liu S."/>
            <person name="Liang Z."/>
            <person name="Yan F."/>
            <person name="Li Y."/>
            <person name="Sun B."/>
            <person name="Zhang H."/>
            <person name="Zhang J."/>
            <person name="Zhu Y."/>
            <person name="Du M."/>
            <person name="Zhao Y."/>
            <person name="Schartl M."/>
            <person name="Tang Q."/>
            <person name="Wang J."/>
        </authorList>
    </citation>
    <scope>NUCLEOTIDE SEQUENCE</scope>
</reference>
<organism evidence="2 3">
    <name type="scientific">Cynoglossus semilaevis</name>
    <name type="common">Tongue sole</name>
    <dbReference type="NCBI Taxonomy" id="244447"/>
    <lineage>
        <taxon>Eukaryota</taxon>
        <taxon>Metazoa</taxon>
        <taxon>Chordata</taxon>
        <taxon>Craniata</taxon>
        <taxon>Vertebrata</taxon>
        <taxon>Euteleostomi</taxon>
        <taxon>Actinopterygii</taxon>
        <taxon>Neopterygii</taxon>
        <taxon>Teleostei</taxon>
        <taxon>Neoteleostei</taxon>
        <taxon>Acanthomorphata</taxon>
        <taxon>Carangaria</taxon>
        <taxon>Pleuronectiformes</taxon>
        <taxon>Pleuronectoidei</taxon>
        <taxon>Cynoglossidae</taxon>
        <taxon>Cynoglossinae</taxon>
        <taxon>Cynoglossus</taxon>
    </lineage>
</organism>